<evidence type="ECO:0000313" key="1">
    <source>
        <dbReference type="EMBL" id="STQ99830.1"/>
    </source>
</evidence>
<dbReference type="Proteomes" id="UP000254293">
    <property type="component" value="Unassembled WGS sequence"/>
</dbReference>
<proteinExistence type="predicted"/>
<dbReference type="RefSeq" id="WP_115307183.1">
    <property type="nucleotide sequence ID" value="NZ_UGJJ01000001.1"/>
</dbReference>
<sequence length="73" mass="8271">MKCLQCQHADLRTAAERGLTGLLVCTVSREKGWRCLNPATECENGRFQAAGAEAVRKRAEWLQRRRTVRIEAV</sequence>
<name>A0A377QYL0_9NEIS</name>
<dbReference type="OrthoDB" id="8616388at2"/>
<dbReference type="AlphaFoldDB" id="A0A377QYL0"/>
<dbReference type="EMBL" id="UGJJ01000001">
    <property type="protein sequence ID" value="STQ99830.1"/>
    <property type="molecule type" value="Genomic_DNA"/>
</dbReference>
<accession>A0A377QYL0</accession>
<evidence type="ECO:0000313" key="2">
    <source>
        <dbReference type="Proteomes" id="UP000254293"/>
    </source>
</evidence>
<protein>
    <submittedName>
        <fullName evidence="1">Uncharacterized protein</fullName>
    </submittedName>
</protein>
<reference evidence="1 2" key="1">
    <citation type="submission" date="2018-06" db="EMBL/GenBank/DDBJ databases">
        <authorList>
            <consortium name="Pathogen Informatics"/>
            <person name="Doyle S."/>
        </authorList>
    </citation>
    <scope>NUCLEOTIDE SEQUENCE [LARGE SCALE GENOMIC DNA]</scope>
    <source>
        <strain evidence="1 2">NCTC13336</strain>
    </source>
</reference>
<gene>
    <name evidence="1" type="ORF">NCTC13336_00016</name>
</gene>
<keyword evidence="2" id="KW-1185">Reference proteome</keyword>
<organism evidence="1 2">
    <name type="scientific">Kingella potus</name>
    <dbReference type="NCBI Taxonomy" id="265175"/>
    <lineage>
        <taxon>Bacteria</taxon>
        <taxon>Pseudomonadati</taxon>
        <taxon>Pseudomonadota</taxon>
        <taxon>Betaproteobacteria</taxon>
        <taxon>Neisseriales</taxon>
        <taxon>Neisseriaceae</taxon>
        <taxon>Kingella</taxon>
    </lineage>
</organism>